<evidence type="ECO:0000313" key="1">
    <source>
        <dbReference type="EMBL" id="AUB31102.1"/>
    </source>
</evidence>
<dbReference type="NCBIfam" id="TIGR01484">
    <property type="entry name" value="HAD-SF-IIB"/>
    <property type="match status" value="1"/>
</dbReference>
<dbReference type="NCBIfam" id="TIGR00099">
    <property type="entry name" value="Cof-subfamily"/>
    <property type="match status" value="1"/>
</dbReference>
<dbReference type="Gene3D" id="3.30.1240.10">
    <property type="match status" value="1"/>
</dbReference>
<dbReference type="PANTHER" id="PTHR10000:SF8">
    <property type="entry name" value="HAD SUPERFAMILY HYDROLASE-LIKE, TYPE 3"/>
    <property type="match status" value="1"/>
</dbReference>
<dbReference type="InterPro" id="IPR036412">
    <property type="entry name" value="HAD-like_sf"/>
</dbReference>
<protein>
    <submittedName>
        <fullName evidence="1">HAD-superfamily hydrolase</fullName>
    </submittedName>
</protein>
<sequence>MKWWFSDYDGTINLKHNDYIDSRDLEFIKRWIAKGNKFAIATGRMEHEIKPVLQKAQIPYDYMICNNGAVVYEKEYGVIANASIPMESRKEIIELFDTLKEKYILGYCLKDKRMSYSKIEEPEIYTNPFLKKYAPSENNFEQGNEDISNSPDLNLLYFYVPDSKVLQVKEMLNGKIKGCKAVRTHKNVIEIMREDVSKAYGIKVIQQLKGFDTKDIYTSGDGENDIEMLKYTKNSFAMKDHQPNVDKAASYIIKNVFEIEGFEKN</sequence>
<dbReference type="OrthoDB" id="399929at2"/>
<dbReference type="SUPFAM" id="SSF56784">
    <property type="entry name" value="HAD-like"/>
    <property type="match status" value="1"/>
</dbReference>
<proteinExistence type="predicted"/>
<dbReference type="InterPro" id="IPR000150">
    <property type="entry name" value="Cof"/>
</dbReference>
<dbReference type="PANTHER" id="PTHR10000">
    <property type="entry name" value="PHOSPHOSERINE PHOSPHATASE"/>
    <property type="match status" value="1"/>
</dbReference>
<keyword evidence="1" id="KW-0378">Hydrolase</keyword>
<dbReference type="Gene3D" id="3.40.50.1000">
    <property type="entry name" value="HAD superfamily/HAD-like"/>
    <property type="match status" value="1"/>
</dbReference>
<dbReference type="GO" id="GO:0005829">
    <property type="term" value="C:cytosol"/>
    <property type="evidence" value="ECO:0007669"/>
    <property type="project" value="TreeGrafter"/>
</dbReference>
<gene>
    <name evidence="1" type="ORF">SFLOR_v1c00390</name>
</gene>
<dbReference type="EMBL" id="CP025057">
    <property type="protein sequence ID" value="AUB31102.1"/>
    <property type="molecule type" value="Genomic_DNA"/>
</dbReference>
<dbReference type="InterPro" id="IPR023214">
    <property type="entry name" value="HAD_sf"/>
</dbReference>
<evidence type="ECO:0000313" key="2">
    <source>
        <dbReference type="Proteomes" id="UP000231823"/>
    </source>
</evidence>
<dbReference type="KEGG" id="sfz:SFLOR_v1c00390"/>
<dbReference type="InterPro" id="IPR006379">
    <property type="entry name" value="HAD-SF_hydro_IIB"/>
</dbReference>
<dbReference type="RefSeq" id="WP_100916098.1">
    <property type="nucleotide sequence ID" value="NZ_CP025057.1"/>
</dbReference>
<dbReference type="GO" id="GO:0000287">
    <property type="term" value="F:magnesium ion binding"/>
    <property type="evidence" value="ECO:0007669"/>
    <property type="project" value="TreeGrafter"/>
</dbReference>
<organism evidence="1 2">
    <name type="scientific">Spiroplasma floricola 23-6</name>
    <dbReference type="NCBI Taxonomy" id="1336749"/>
    <lineage>
        <taxon>Bacteria</taxon>
        <taxon>Bacillati</taxon>
        <taxon>Mycoplasmatota</taxon>
        <taxon>Mollicutes</taxon>
        <taxon>Entomoplasmatales</taxon>
        <taxon>Spiroplasmataceae</taxon>
        <taxon>Spiroplasma</taxon>
    </lineage>
</organism>
<dbReference type="SFLD" id="SFLDG01140">
    <property type="entry name" value="C2.B:_Phosphomannomutase_and_P"/>
    <property type="match status" value="1"/>
</dbReference>
<keyword evidence="2" id="KW-1185">Reference proteome</keyword>
<dbReference type="AlphaFoldDB" id="A0A2K8SCC2"/>
<name>A0A2K8SCC2_9MOLU</name>
<dbReference type="Proteomes" id="UP000231823">
    <property type="component" value="Chromosome"/>
</dbReference>
<reference evidence="1 2" key="1">
    <citation type="submission" date="2017-12" db="EMBL/GenBank/DDBJ databases">
        <title>Complete genome sequence of Spiroplasma floricola 23-6 (ATCC 29989).</title>
        <authorList>
            <person name="Tsai Y.-M."/>
            <person name="Wu P.-S."/>
            <person name="Lo W.-S."/>
            <person name="Kuo C.-H."/>
        </authorList>
    </citation>
    <scope>NUCLEOTIDE SEQUENCE [LARGE SCALE GENOMIC DNA]</scope>
    <source>
        <strain evidence="1 2">23-6</strain>
    </source>
</reference>
<dbReference type="Pfam" id="PF08282">
    <property type="entry name" value="Hydrolase_3"/>
    <property type="match status" value="1"/>
</dbReference>
<dbReference type="SFLD" id="SFLDS00003">
    <property type="entry name" value="Haloacid_Dehalogenase"/>
    <property type="match status" value="1"/>
</dbReference>
<accession>A0A2K8SCC2</accession>
<dbReference type="GO" id="GO:0016791">
    <property type="term" value="F:phosphatase activity"/>
    <property type="evidence" value="ECO:0007669"/>
    <property type="project" value="TreeGrafter"/>
</dbReference>